<dbReference type="InterPro" id="IPR018170">
    <property type="entry name" value="Aldo/ket_reductase_CS"/>
</dbReference>
<evidence type="ECO:0000256" key="3">
    <source>
        <dbReference type="ARBA" id="ARBA00023002"/>
    </source>
</evidence>
<dbReference type="RefSeq" id="WP_340603501.1">
    <property type="nucleotide sequence ID" value="NZ_JBBMXV010000002.1"/>
</dbReference>
<dbReference type="Proteomes" id="UP001596312">
    <property type="component" value="Unassembled WGS sequence"/>
</dbReference>
<keyword evidence="3" id="KW-0560">Oxidoreductase</keyword>
<dbReference type="CDD" id="cd19073">
    <property type="entry name" value="AKR_AKR3F2_3"/>
    <property type="match status" value="1"/>
</dbReference>
<proteinExistence type="inferred from homology"/>
<dbReference type="PROSITE" id="PS00798">
    <property type="entry name" value="ALDOKETO_REDUCTASE_1"/>
    <property type="match status" value="1"/>
</dbReference>
<dbReference type="SUPFAM" id="SSF51430">
    <property type="entry name" value="NAD(P)-linked oxidoreductase"/>
    <property type="match status" value="1"/>
</dbReference>
<dbReference type="PROSITE" id="PS00062">
    <property type="entry name" value="ALDOKETO_REDUCTASE_2"/>
    <property type="match status" value="1"/>
</dbReference>
<dbReference type="AlphaFoldDB" id="A0ABD5V212"/>
<dbReference type="PANTHER" id="PTHR43827">
    <property type="entry name" value="2,5-DIKETO-D-GLUCONIC ACID REDUCTASE"/>
    <property type="match status" value="1"/>
</dbReference>
<name>A0ABD5V212_9EURY</name>
<comment type="caution">
    <text evidence="5">The sequence shown here is derived from an EMBL/GenBank/DDBJ whole genome shotgun (WGS) entry which is preliminary data.</text>
</comment>
<dbReference type="InterPro" id="IPR020471">
    <property type="entry name" value="AKR"/>
</dbReference>
<evidence type="ECO:0000256" key="2">
    <source>
        <dbReference type="ARBA" id="ARBA00022857"/>
    </source>
</evidence>
<organism evidence="5 6">
    <name type="scientific">Halalkalicoccus tibetensis</name>
    <dbReference type="NCBI Taxonomy" id="175632"/>
    <lineage>
        <taxon>Archaea</taxon>
        <taxon>Methanobacteriati</taxon>
        <taxon>Methanobacteriota</taxon>
        <taxon>Stenosarchaea group</taxon>
        <taxon>Halobacteria</taxon>
        <taxon>Halobacteriales</taxon>
        <taxon>Halococcaceae</taxon>
        <taxon>Halalkalicoccus</taxon>
    </lineage>
</organism>
<dbReference type="PANTHER" id="PTHR43827:SF3">
    <property type="entry name" value="NADP-DEPENDENT OXIDOREDUCTASE DOMAIN-CONTAINING PROTEIN"/>
    <property type="match status" value="1"/>
</dbReference>
<gene>
    <name evidence="5" type="ORF">ACFQGH_07190</name>
</gene>
<dbReference type="InterPro" id="IPR036812">
    <property type="entry name" value="NAD(P)_OxRdtase_dom_sf"/>
</dbReference>
<evidence type="ECO:0000256" key="1">
    <source>
        <dbReference type="ARBA" id="ARBA00007905"/>
    </source>
</evidence>
<evidence type="ECO:0000259" key="4">
    <source>
        <dbReference type="Pfam" id="PF00248"/>
    </source>
</evidence>
<dbReference type="Gene3D" id="3.20.20.100">
    <property type="entry name" value="NADP-dependent oxidoreductase domain"/>
    <property type="match status" value="1"/>
</dbReference>
<evidence type="ECO:0000313" key="5">
    <source>
        <dbReference type="EMBL" id="MFC6904986.1"/>
    </source>
</evidence>
<dbReference type="Pfam" id="PF00248">
    <property type="entry name" value="Aldo_ket_red"/>
    <property type="match status" value="1"/>
</dbReference>
<dbReference type="GO" id="GO:0016616">
    <property type="term" value="F:oxidoreductase activity, acting on the CH-OH group of donors, NAD or NADP as acceptor"/>
    <property type="evidence" value="ECO:0007669"/>
    <property type="project" value="UniProtKB-ARBA"/>
</dbReference>
<reference evidence="5 6" key="1">
    <citation type="journal article" date="2019" name="Int. J. Syst. Evol. Microbiol.">
        <title>The Global Catalogue of Microorganisms (GCM) 10K type strain sequencing project: providing services to taxonomists for standard genome sequencing and annotation.</title>
        <authorList>
            <consortium name="The Broad Institute Genomics Platform"/>
            <consortium name="The Broad Institute Genome Sequencing Center for Infectious Disease"/>
            <person name="Wu L."/>
            <person name="Ma J."/>
        </authorList>
    </citation>
    <scope>NUCLEOTIDE SEQUENCE [LARGE SCALE GENOMIC DNA]</scope>
    <source>
        <strain evidence="5 6">CGMCC 1.3240</strain>
    </source>
</reference>
<dbReference type="EMBL" id="JBHSXQ010000002">
    <property type="protein sequence ID" value="MFC6904986.1"/>
    <property type="molecule type" value="Genomic_DNA"/>
</dbReference>
<dbReference type="InterPro" id="IPR023210">
    <property type="entry name" value="NADP_OxRdtase_dom"/>
</dbReference>
<keyword evidence="6" id="KW-1185">Reference proteome</keyword>
<protein>
    <submittedName>
        <fullName evidence="5">Aldo/keto reductase</fullName>
    </submittedName>
</protein>
<accession>A0ABD5V212</accession>
<dbReference type="PRINTS" id="PR00069">
    <property type="entry name" value="ALDKETRDTASE"/>
</dbReference>
<keyword evidence="2" id="KW-0521">NADP</keyword>
<dbReference type="PIRSF" id="PIRSF000097">
    <property type="entry name" value="AKR"/>
    <property type="match status" value="1"/>
</dbReference>
<sequence length="272" mass="30068">MDSPTSDDVATVDGMPVLGLGTWENEEECAESVRTALETGYRHIDTAQIYGNEESVGEGIARADVDREEVFLATKVWIENLAHDDVIESTEESLEKLGVDYVDLLYVHWPAGEYDPEETFDALSTLVSDGLVENVGVSNFEPEHLDEAREASSVPIFANQIECHPLLPQESLRAYADEHDLPLVAYSPLARGEVFDVPELGEIAEKHGASEAQVSLAWLREKGITAIPKATGEEHIRDNWDSLSLDLDAEDIEVIDGIDTEERQVDPSFASW</sequence>
<evidence type="ECO:0000313" key="6">
    <source>
        <dbReference type="Proteomes" id="UP001596312"/>
    </source>
</evidence>
<comment type="similarity">
    <text evidence="1">Belongs to the aldo/keto reductase family.</text>
</comment>
<dbReference type="FunFam" id="3.20.20.100:FF:000002">
    <property type="entry name" value="2,5-diketo-D-gluconic acid reductase A"/>
    <property type="match status" value="1"/>
</dbReference>
<feature type="domain" description="NADP-dependent oxidoreductase" evidence="4">
    <location>
        <begin position="18"/>
        <end position="259"/>
    </location>
</feature>